<proteinExistence type="predicted"/>
<dbReference type="GO" id="GO:0000166">
    <property type="term" value="F:nucleotide binding"/>
    <property type="evidence" value="ECO:0007669"/>
    <property type="project" value="InterPro"/>
</dbReference>
<evidence type="ECO:0008006" key="3">
    <source>
        <dbReference type="Google" id="ProtNLM"/>
    </source>
</evidence>
<reference evidence="2" key="1">
    <citation type="journal article" date="2015" name="Nature">
        <title>Complex archaea that bridge the gap between prokaryotes and eukaryotes.</title>
        <authorList>
            <person name="Spang A."/>
            <person name="Saw J.H."/>
            <person name="Jorgensen S.L."/>
            <person name="Zaremba-Niedzwiedzka K."/>
            <person name="Martijn J."/>
            <person name="Lind A.E."/>
            <person name="van Eijk R."/>
            <person name="Schleper C."/>
            <person name="Guy L."/>
            <person name="Ettema T.J."/>
        </authorList>
    </citation>
    <scope>NUCLEOTIDE SEQUENCE</scope>
</reference>
<evidence type="ECO:0000313" key="2">
    <source>
        <dbReference type="EMBL" id="KKM82161.1"/>
    </source>
</evidence>
<name>A0A0F9L4L3_9ZZZZ</name>
<gene>
    <name evidence="2" type="ORF">LCGC14_1322440</name>
</gene>
<dbReference type="SUPFAM" id="SSF47794">
    <property type="entry name" value="Rad51 N-terminal domain-like"/>
    <property type="match status" value="1"/>
</dbReference>
<dbReference type="Pfam" id="PF14520">
    <property type="entry name" value="HHH_5"/>
    <property type="match status" value="1"/>
</dbReference>
<comment type="caution">
    <text evidence="2">The sequence shown here is derived from an EMBL/GenBank/DDBJ whole genome shotgun (WGS) entry which is preliminary data.</text>
</comment>
<protein>
    <recommendedName>
        <fullName evidence="3">Helix-hairpin-helix DNA-binding motif class 1 domain-containing protein</fullName>
    </recommendedName>
</protein>
<sequence>MGTSKRLEPGTAVKYPCQQVGKMVPGRVLAHTDDGYVLIECSWSAADRRDKSVGDKAHLPFDDIEVVIGAKKKKRKAPTPEAGIPDTESPHATPIDGILRLPKKTLKNLKAAGYDTIERLKTATTEDLVKISGIGEDTAAKIRTTANRF</sequence>
<accession>A0A0F9L4L3</accession>
<evidence type="ECO:0000256" key="1">
    <source>
        <dbReference type="SAM" id="MobiDB-lite"/>
    </source>
</evidence>
<feature type="region of interest" description="Disordered" evidence="1">
    <location>
        <begin position="72"/>
        <end position="95"/>
    </location>
</feature>
<dbReference type="EMBL" id="LAZR01007907">
    <property type="protein sequence ID" value="KKM82161.1"/>
    <property type="molecule type" value="Genomic_DNA"/>
</dbReference>
<dbReference type="Gene3D" id="1.10.150.20">
    <property type="entry name" value="5' to 3' exonuclease, C-terminal subdomain"/>
    <property type="match status" value="1"/>
</dbReference>
<dbReference type="InterPro" id="IPR010995">
    <property type="entry name" value="DNA_repair_Rad51/TF_NusA_a-hlx"/>
</dbReference>
<dbReference type="AlphaFoldDB" id="A0A0F9L4L3"/>
<organism evidence="2">
    <name type="scientific">marine sediment metagenome</name>
    <dbReference type="NCBI Taxonomy" id="412755"/>
    <lineage>
        <taxon>unclassified sequences</taxon>
        <taxon>metagenomes</taxon>
        <taxon>ecological metagenomes</taxon>
    </lineage>
</organism>